<keyword evidence="5" id="KW-0645">Protease</keyword>
<dbReference type="PANTHER" id="PTHR24260">
    <property type="match status" value="1"/>
</dbReference>
<dbReference type="Gene3D" id="2.40.10.10">
    <property type="entry name" value="Trypsin-like serine proteases"/>
    <property type="match status" value="1"/>
</dbReference>
<feature type="chain" id="PRO_5045349501" evidence="2">
    <location>
        <begin position="22"/>
        <end position="518"/>
    </location>
</feature>
<feature type="signal peptide" evidence="2">
    <location>
        <begin position="1"/>
        <end position="21"/>
    </location>
</feature>
<protein>
    <submittedName>
        <fullName evidence="5">Serine protease 42</fullName>
    </submittedName>
</protein>
<feature type="domain" description="Peptidase S1" evidence="3">
    <location>
        <begin position="272"/>
        <end position="517"/>
    </location>
</feature>
<dbReference type="Proteomes" id="UP001652628">
    <property type="component" value="Chromosome 3"/>
</dbReference>
<dbReference type="CDD" id="cd00190">
    <property type="entry name" value="Tryp_SPc"/>
    <property type="match status" value="1"/>
</dbReference>
<dbReference type="SUPFAM" id="SSF50494">
    <property type="entry name" value="Trypsin-like serine proteases"/>
    <property type="match status" value="1"/>
</dbReference>
<dbReference type="GeneID" id="108016418"/>
<dbReference type="Pfam" id="PF16030">
    <property type="entry name" value="GD_N"/>
    <property type="match status" value="1"/>
</dbReference>
<dbReference type="InterPro" id="IPR031986">
    <property type="entry name" value="GD_N"/>
</dbReference>
<dbReference type="GO" id="GO:0006508">
    <property type="term" value="P:proteolysis"/>
    <property type="evidence" value="ECO:0007669"/>
    <property type="project" value="UniProtKB-KW"/>
</dbReference>
<dbReference type="SMART" id="SM00020">
    <property type="entry name" value="Tryp_SPc"/>
    <property type="match status" value="1"/>
</dbReference>
<feature type="region of interest" description="Disordered" evidence="1">
    <location>
        <begin position="207"/>
        <end position="259"/>
    </location>
</feature>
<feature type="compositionally biased region" description="Polar residues" evidence="1">
    <location>
        <begin position="225"/>
        <end position="240"/>
    </location>
</feature>
<organism evidence="4 5">
    <name type="scientific">Drosophila suzukii</name>
    <name type="common">Spotted-wing drosophila fruit fly</name>
    <dbReference type="NCBI Taxonomy" id="28584"/>
    <lineage>
        <taxon>Eukaryota</taxon>
        <taxon>Metazoa</taxon>
        <taxon>Ecdysozoa</taxon>
        <taxon>Arthropoda</taxon>
        <taxon>Hexapoda</taxon>
        <taxon>Insecta</taxon>
        <taxon>Pterygota</taxon>
        <taxon>Neoptera</taxon>
        <taxon>Endopterygota</taxon>
        <taxon>Diptera</taxon>
        <taxon>Brachycera</taxon>
        <taxon>Muscomorpha</taxon>
        <taxon>Ephydroidea</taxon>
        <taxon>Drosophilidae</taxon>
        <taxon>Drosophila</taxon>
        <taxon>Sophophora</taxon>
    </lineage>
</organism>
<feature type="compositionally biased region" description="Polar residues" evidence="1">
    <location>
        <begin position="207"/>
        <end position="218"/>
    </location>
</feature>
<dbReference type="InterPro" id="IPR001254">
    <property type="entry name" value="Trypsin_dom"/>
</dbReference>
<dbReference type="PRINTS" id="PR00722">
    <property type="entry name" value="CHYMOTRYPSIN"/>
</dbReference>
<reference evidence="5" key="1">
    <citation type="submission" date="2025-08" db="UniProtKB">
        <authorList>
            <consortium name="RefSeq"/>
        </authorList>
    </citation>
    <scope>IDENTIFICATION</scope>
</reference>
<dbReference type="PROSITE" id="PS00134">
    <property type="entry name" value="TRYPSIN_HIS"/>
    <property type="match status" value="1"/>
</dbReference>
<dbReference type="GO" id="GO:0004252">
    <property type="term" value="F:serine-type endopeptidase activity"/>
    <property type="evidence" value="ECO:0007669"/>
    <property type="project" value="InterPro"/>
</dbReference>
<evidence type="ECO:0000313" key="5">
    <source>
        <dbReference type="RefSeq" id="XP_016938556.4"/>
    </source>
</evidence>
<dbReference type="InterPro" id="IPR051333">
    <property type="entry name" value="CLIP_Serine_Protease"/>
</dbReference>
<dbReference type="InterPro" id="IPR043504">
    <property type="entry name" value="Peptidase_S1_PA_chymotrypsin"/>
</dbReference>
<dbReference type="PROSITE" id="PS50240">
    <property type="entry name" value="TRYPSIN_DOM"/>
    <property type="match status" value="1"/>
</dbReference>
<keyword evidence="2" id="KW-0732">Signal</keyword>
<evidence type="ECO:0000256" key="1">
    <source>
        <dbReference type="SAM" id="MobiDB-lite"/>
    </source>
</evidence>
<proteinExistence type="predicted"/>
<dbReference type="RefSeq" id="XP_016938556.4">
    <property type="nucleotide sequence ID" value="XM_017083067.4"/>
</dbReference>
<evidence type="ECO:0000256" key="2">
    <source>
        <dbReference type="SAM" id="SignalP"/>
    </source>
</evidence>
<dbReference type="GO" id="GO:0005576">
    <property type="term" value="C:extracellular region"/>
    <property type="evidence" value="ECO:0007669"/>
    <property type="project" value="UniProtKB-SubCell"/>
</dbReference>
<dbReference type="AlphaFoldDB" id="A0AB39ZPI0"/>
<name>A0AB39ZPI0_DROSZ</name>
<evidence type="ECO:0000313" key="4">
    <source>
        <dbReference type="Proteomes" id="UP001652628"/>
    </source>
</evidence>
<dbReference type="Pfam" id="PF00089">
    <property type="entry name" value="Trypsin"/>
    <property type="match status" value="1"/>
</dbReference>
<evidence type="ECO:0000259" key="3">
    <source>
        <dbReference type="PROSITE" id="PS50240"/>
    </source>
</evidence>
<keyword evidence="4" id="KW-1185">Reference proteome</keyword>
<keyword evidence="5" id="KW-0378">Hydrolase</keyword>
<dbReference type="InterPro" id="IPR001314">
    <property type="entry name" value="Peptidase_S1A"/>
</dbReference>
<dbReference type="PANTHER" id="PTHR24260:SF147">
    <property type="entry name" value="EG:BACR7A4.3 PROTEIN-RELATED"/>
    <property type="match status" value="1"/>
</dbReference>
<dbReference type="InterPro" id="IPR018114">
    <property type="entry name" value="TRYPSIN_HIS"/>
</dbReference>
<sequence length="518" mass="57381">MSPLQLVTALLVISLIESGLGQLPRNGCAPRFEYQGYQGQYIGLVKVRHPLVSNQSLILQFSQPGYHDFTDNVGKISMVDTDETTQNNLRNGFPIRYRVDFPIPTIPPKITGMQVNGIELCGGVEYPKPRTGITLLITWVTYGVSLVPSPGVYRESEPTQPRIPDRGEDIWRSNESIPTFSNPGWSTATQQATPNRNTVAQDLNINPNRGTVPQQRINNPVRPTAPQQTIRNTDPPQTFRNNEERVSQETASSEEYPCGRERRQKTITSPLIYQGTSLERGQLPWLVAIFERRESNGPRFICGGSLISTSTVLSAAHCFRVPGKDLPADRLAISLGRNTLAIHSPGEYRGVSQLIIHDKFNVAQFTEADLALVRLDSPVGYYDYVIPICLWSPRNQMELPQGHKTYVAGWGPDESGNGHSDVAKVTDLNIVIESSCRLELAKELVQPSSLCAKRVGAGPCTSDGGGPLMLKEQDVWVLRGVTSAGQIDEEKGTCDHSLPSVFTDVAKHIDWVRRNMWN</sequence>
<dbReference type="InterPro" id="IPR009003">
    <property type="entry name" value="Peptidase_S1_PA"/>
</dbReference>
<accession>A0AB39ZPI0</accession>
<gene>
    <name evidence="5" type="primary">LOC108016418</name>
</gene>